<dbReference type="AlphaFoldDB" id="A0A7M7K2V9"/>
<proteinExistence type="predicted"/>
<dbReference type="RefSeq" id="XP_022659701.1">
    <property type="nucleotide sequence ID" value="XM_022803966.1"/>
</dbReference>
<accession>A0A7M7K2V9</accession>
<feature type="transmembrane region" description="Helical" evidence="2">
    <location>
        <begin position="31"/>
        <end position="52"/>
    </location>
</feature>
<sequence length="179" mass="20144">MKPYAMVLPSTAFFGSSVGNFFVKSFNTGEAYLLLLLVLAFTMTYGLGYVVMCKISPHYKETMSPPLEKAEVINNNVQVSDIPHVNTHESNKTTTLEETEGKDTEDDSDQELGTQSRPLKKGLYDVEKDREKTAGLSKKVKLDDESHCIDKDAVKMSPIYPKNLRKLKKKNDFVVQWSA</sequence>
<dbReference type="InParanoid" id="A0A7M7K2V9"/>
<reference evidence="3" key="1">
    <citation type="submission" date="2021-01" db="UniProtKB">
        <authorList>
            <consortium name="EnsemblMetazoa"/>
        </authorList>
    </citation>
    <scope>IDENTIFICATION</scope>
</reference>
<keyword evidence="2" id="KW-1133">Transmembrane helix</keyword>
<dbReference type="OrthoDB" id="6502286at2759"/>
<dbReference type="Proteomes" id="UP000594260">
    <property type="component" value="Unplaced"/>
</dbReference>
<evidence type="ECO:0000313" key="4">
    <source>
        <dbReference type="Proteomes" id="UP000594260"/>
    </source>
</evidence>
<name>A0A7M7K2V9_VARDE</name>
<organism evidence="3 4">
    <name type="scientific">Varroa destructor</name>
    <name type="common">Honeybee mite</name>
    <dbReference type="NCBI Taxonomy" id="109461"/>
    <lineage>
        <taxon>Eukaryota</taxon>
        <taxon>Metazoa</taxon>
        <taxon>Ecdysozoa</taxon>
        <taxon>Arthropoda</taxon>
        <taxon>Chelicerata</taxon>
        <taxon>Arachnida</taxon>
        <taxon>Acari</taxon>
        <taxon>Parasitiformes</taxon>
        <taxon>Mesostigmata</taxon>
        <taxon>Gamasina</taxon>
        <taxon>Dermanyssoidea</taxon>
        <taxon>Varroidae</taxon>
        <taxon>Varroa</taxon>
    </lineage>
</organism>
<feature type="compositionally biased region" description="Acidic residues" evidence="1">
    <location>
        <begin position="97"/>
        <end position="110"/>
    </location>
</feature>
<evidence type="ECO:0000256" key="1">
    <source>
        <dbReference type="SAM" id="MobiDB-lite"/>
    </source>
</evidence>
<dbReference type="EnsemblMetazoa" id="XM_022803966">
    <property type="protein sequence ID" value="XP_022659701"/>
    <property type="gene ID" value="LOC111249721"/>
</dbReference>
<feature type="region of interest" description="Disordered" evidence="1">
    <location>
        <begin position="82"/>
        <end position="125"/>
    </location>
</feature>
<evidence type="ECO:0000313" key="3">
    <source>
        <dbReference type="EnsemblMetazoa" id="XP_022659701"/>
    </source>
</evidence>
<keyword evidence="2" id="KW-0812">Transmembrane</keyword>
<keyword evidence="4" id="KW-1185">Reference proteome</keyword>
<dbReference type="KEGG" id="vde:111249721"/>
<protein>
    <submittedName>
        <fullName evidence="3">Uncharacterized protein</fullName>
    </submittedName>
</protein>
<keyword evidence="2" id="KW-0472">Membrane</keyword>
<dbReference type="GeneID" id="111249721"/>
<evidence type="ECO:0000256" key="2">
    <source>
        <dbReference type="SAM" id="Phobius"/>
    </source>
</evidence>